<dbReference type="STRING" id="139723.A0A182MTI0"/>
<evidence type="ECO:0000256" key="1">
    <source>
        <dbReference type="SAM" id="MobiDB-lite"/>
    </source>
</evidence>
<dbReference type="Proteomes" id="UP000075883">
    <property type="component" value="Unassembled WGS sequence"/>
</dbReference>
<dbReference type="EnsemblMetazoa" id="ACUA025902-RA">
    <property type="protein sequence ID" value="ACUA025902-PA"/>
    <property type="gene ID" value="ACUA025902"/>
</dbReference>
<reference evidence="2" key="2">
    <citation type="submission" date="2020-05" db="UniProtKB">
        <authorList>
            <consortium name="EnsemblMetazoa"/>
        </authorList>
    </citation>
    <scope>IDENTIFICATION</scope>
    <source>
        <strain evidence="2">A-37</strain>
    </source>
</reference>
<keyword evidence="3" id="KW-1185">Reference proteome</keyword>
<dbReference type="EMBL" id="AXCM01003177">
    <property type="status" value="NOT_ANNOTATED_CDS"/>
    <property type="molecule type" value="Genomic_DNA"/>
</dbReference>
<organism evidence="2 3">
    <name type="scientific">Anopheles culicifacies</name>
    <dbReference type="NCBI Taxonomy" id="139723"/>
    <lineage>
        <taxon>Eukaryota</taxon>
        <taxon>Metazoa</taxon>
        <taxon>Ecdysozoa</taxon>
        <taxon>Arthropoda</taxon>
        <taxon>Hexapoda</taxon>
        <taxon>Insecta</taxon>
        <taxon>Pterygota</taxon>
        <taxon>Neoptera</taxon>
        <taxon>Endopterygota</taxon>
        <taxon>Diptera</taxon>
        <taxon>Nematocera</taxon>
        <taxon>Culicoidea</taxon>
        <taxon>Culicidae</taxon>
        <taxon>Anophelinae</taxon>
        <taxon>Anopheles</taxon>
        <taxon>culicifacies species complex</taxon>
    </lineage>
</organism>
<dbReference type="VEuPathDB" id="VectorBase:ACUA025902"/>
<name>A0A182MTI0_9DIPT</name>
<feature type="region of interest" description="Disordered" evidence="1">
    <location>
        <begin position="123"/>
        <end position="149"/>
    </location>
</feature>
<accession>A0A182MTI0</accession>
<dbReference type="AlphaFoldDB" id="A0A182MTI0"/>
<protein>
    <submittedName>
        <fullName evidence="2">Uncharacterized protein</fullName>
    </submittedName>
</protein>
<evidence type="ECO:0000313" key="3">
    <source>
        <dbReference type="Proteomes" id="UP000075883"/>
    </source>
</evidence>
<sequence length="229" mass="24365">MTSMSSDSRTLGSSNGGDVANNNNHLPKDAPAADIIVCRTKVRDRGPAVGNGHVAGRADDTVDAMCRLDTPHRAANPRAQKELPARQSARMSNAHAFSAVTPSTIDSCDPARSVEASVCAAGTSSSTTTRHHQSSLAHRNSGRDMTDSTSAVSSTVVELEDPYAELERILEKVQGVVGWLVESYVNQYCFLPRFGKKYSSGELPSSTSNLPFLISSPVVGAFLPRFGTK</sequence>
<proteinExistence type="predicted"/>
<reference evidence="3" key="1">
    <citation type="submission" date="2013-09" db="EMBL/GenBank/DDBJ databases">
        <title>The Genome Sequence of Anopheles culicifacies species A.</title>
        <authorList>
            <consortium name="The Broad Institute Genomics Platform"/>
            <person name="Neafsey D.E."/>
            <person name="Besansky N."/>
            <person name="Howell P."/>
            <person name="Walton C."/>
            <person name="Young S.K."/>
            <person name="Zeng Q."/>
            <person name="Gargeya S."/>
            <person name="Fitzgerald M."/>
            <person name="Haas B."/>
            <person name="Abouelleil A."/>
            <person name="Allen A.W."/>
            <person name="Alvarado L."/>
            <person name="Arachchi H.M."/>
            <person name="Berlin A.M."/>
            <person name="Chapman S.B."/>
            <person name="Gainer-Dewar J."/>
            <person name="Goldberg J."/>
            <person name="Griggs A."/>
            <person name="Gujja S."/>
            <person name="Hansen M."/>
            <person name="Howarth C."/>
            <person name="Imamovic A."/>
            <person name="Ireland A."/>
            <person name="Larimer J."/>
            <person name="McCowan C."/>
            <person name="Murphy C."/>
            <person name="Pearson M."/>
            <person name="Poon T.W."/>
            <person name="Priest M."/>
            <person name="Roberts A."/>
            <person name="Saif S."/>
            <person name="Shea T."/>
            <person name="Sisk P."/>
            <person name="Sykes S."/>
            <person name="Wortman J."/>
            <person name="Nusbaum C."/>
            <person name="Birren B."/>
        </authorList>
    </citation>
    <scope>NUCLEOTIDE SEQUENCE [LARGE SCALE GENOMIC DNA]</scope>
    <source>
        <strain evidence="3">A-37</strain>
    </source>
</reference>
<evidence type="ECO:0000313" key="2">
    <source>
        <dbReference type="EnsemblMetazoa" id="ACUA025902-PA"/>
    </source>
</evidence>
<feature type="region of interest" description="Disordered" evidence="1">
    <location>
        <begin position="1"/>
        <end position="28"/>
    </location>
</feature>
<feature type="compositionally biased region" description="Polar residues" evidence="1">
    <location>
        <begin position="1"/>
        <end position="13"/>
    </location>
</feature>